<comment type="similarity">
    <text evidence="1 2">Belongs to the metallophosphoesterase superfamily. YfcE family.</text>
</comment>
<dbReference type="RefSeq" id="WP_209771859.1">
    <property type="nucleotide sequence ID" value="NZ_JAGGLO010000001.1"/>
</dbReference>
<protein>
    <recommendedName>
        <fullName evidence="2">Phosphoesterase</fullName>
        <ecNumber evidence="2">3.1.4.-</ecNumber>
    </recommendedName>
</protein>
<keyword evidence="2" id="KW-0479">Metal-binding</keyword>
<name>A0ABS7YZP0_9FIRM</name>
<dbReference type="InterPro" id="IPR000979">
    <property type="entry name" value="Phosphodiesterase_MJ0936/Vps29"/>
</dbReference>
<evidence type="ECO:0000256" key="2">
    <source>
        <dbReference type="RuleBase" id="RU362039"/>
    </source>
</evidence>
<dbReference type="Gene3D" id="3.60.21.10">
    <property type="match status" value="1"/>
</dbReference>
<proteinExistence type="inferred from homology"/>
<comment type="caution">
    <text evidence="4">The sequence shown here is derived from an EMBL/GenBank/DDBJ whole genome shotgun (WGS) entry which is preliminary data.</text>
</comment>
<dbReference type="PANTHER" id="PTHR11124">
    <property type="entry name" value="VACUOLAR SORTING PROTEIN VPS29"/>
    <property type="match status" value="1"/>
</dbReference>
<comment type="cofactor">
    <cofactor evidence="2">
        <name>a divalent metal cation</name>
        <dbReference type="ChEBI" id="CHEBI:60240"/>
    </cofactor>
</comment>
<feature type="domain" description="Calcineurin-like phosphoesterase" evidence="3">
    <location>
        <begin position="1"/>
        <end position="146"/>
    </location>
</feature>
<evidence type="ECO:0000313" key="5">
    <source>
        <dbReference type="Proteomes" id="UP001198374"/>
    </source>
</evidence>
<reference evidence="5" key="1">
    <citation type="submission" date="2023-07" db="EMBL/GenBank/DDBJ databases">
        <title>FDA dAtabase for Regulatory Grade micrObial Sequences (FDA-ARGOS): Supporting development and validation of Infectious Disease Dx tests.</title>
        <authorList>
            <person name="Sproer C."/>
            <person name="Gronow S."/>
            <person name="Severitt S."/>
            <person name="Schroder I."/>
            <person name="Tallon L."/>
            <person name="Sadzewicz L."/>
            <person name="Zhao X."/>
            <person name="Boylan J."/>
            <person name="Ott S."/>
            <person name="Bowen H."/>
            <person name="Vavikolanu K."/>
            <person name="Hazen T."/>
            <person name="Aluvathingal J."/>
            <person name="Nadendla S."/>
            <person name="Lowell S."/>
            <person name="Myers T."/>
            <person name="Yan Y."/>
        </authorList>
    </citation>
    <scope>NUCLEOTIDE SEQUENCE [LARGE SCALE GENOMIC DNA]</scope>
    <source>
        <strain evidence="5">FDAARGOS_1538</strain>
    </source>
</reference>
<organism evidence="4 5">
    <name type="scientific">Anaerococcus degeneri</name>
    <dbReference type="NCBI Taxonomy" id="361500"/>
    <lineage>
        <taxon>Bacteria</taxon>
        <taxon>Bacillati</taxon>
        <taxon>Bacillota</taxon>
        <taxon>Tissierellia</taxon>
        <taxon>Tissierellales</taxon>
        <taxon>Peptoniphilaceae</taxon>
        <taxon>Anaerococcus</taxon>
    </lineage>
</organism>
<dbReference type="InterPro" id="IPR029052">
    <property type="entry name" value="Metallo-depent_PP-like"/>
</dbReference>
<dbReference type="EMBL" id="JAIWIY010000001">
    <property type="protein sequence ID" value="MCA2097195.1"/>
    <property type="molecule type" value="Genomic_DNA"/>
</dbReference>
<keyword evidence="5" id="KW-1185">Reference proteome</keyword>
<dbReference type="EC" id="3.1.4.-" evidence="2"/>
<dbReference type="SUPFAM" id="SSF56300">
    <property type="entry name" value="Metallo-dependent phosphatases"/>
    <property type="match status" value="1"/>
</dbReference>
<evidence type="ECO:0000313" key="4">
    <source>
        <dbReference type="EMBL" id="MCA2097195.1"/>
    </source>
</evidence>
<accession>A0ABS7YZP0</accession>
<sequence>MKILITSDTHGYYERISDLIIDQGDFDLMIHAGDGVEDCKNIKYETGIDYYVVKGNNDFFSNEPYNKILEVAGYKIFLTHGHKENVDYSLAGLIEKAESFACDIAIFGHIHRYVELNRSGILILNPGSPFLPRDGVPSAMIMTIDDDLRIEKVLLD</sequence>
<dbReference type="InterPro" id="IPR024654">
    <property type="entry name" value="Calcineurin-like_PHP_lpxH"/>
</dbReference>
<evidence type="ECO:0000259" key="3">
    <source>
        <dbReference type="Pfam" id="PF12850"/>
    </source>
</evidence>
<gene>
    <name evidence="4" type="ORF">LDJ82_09860</name>
</gene>
<dbReference type="Pfam" id="PF12850">
    <property type="entry name" value="Metallophos_2"/>
    <property type="match status" value="1"/>
</dbReference>
<dbReference type="NCBIfam" id="TIGR00040">
    <property type="entry name" value="yfcE"/>
    <property type="match status" value="1"/>
</dbReference>
<dbReference type="Proteomes" id="UP001198374">
    <property type="component" value="Unassembled WGS sequence"/>
</dbReference>
<evidence type="ECO:0000256" key="1">
    <source>
        <dbReference type="ARBA" id="ARBA00008950"/>
    </source>
</evidence>